<evidence type="ECO:0000256" key="1">
    <source>
        <dbReference type="SAM" id="MobiDB-lite"/>
    </source>
</evidence>
<dbReference type="EnsemblMetazoa" id="GAUT036672-RA">
    <property type="protein sequence ID" value="GAUT036672-PA"/>
    <property type="gene ID" value="GAUT036672"/>
</dbReference>
<feature type="compositionally biased region" description="Polar residues" evidence="1">
    <location>
        <begin position="87"/>
        <end position="97"/>
    </location>
</feature>
<protein>
    <submittedName>
        <fullName evidence="2">Uncharacterized protein</fullName>
    </submittedName>
</protein>
<evidence type="ECO:0000313" key="3">
    <source>
        <dbReference type="Proteomes" id="UP000078200"/>
    </source>
</evidence>
<dbReference type="AlphaFoldDB" id="A0A1A9VGR6"/>
<evidence type="ECO:0000313" key="2">
    <source>
        <dbReference type="EnsemblMetazoa" id="GAUT036672-PA"/>
    </source>
</evidence>
<name>A0A1A9VGR6_GLOAU</name>
<sequence>MLSLLFSRLFPCGKVIVYIYIRTFHHTKKQQEEATYTKKQQEEAIYTKKREEVVIVAEIEINNNNNNEMDANIENANEDTKRENDNEINLETTSSKQVRLPNSAPIDWPKISETTPHRI</sequence>
<organism evidence="2 3">
    <name type="scientific">Glossina austeni</name>
    <name type="common">Savannah tsetse fly</name>
    <dbReference type="NCBI Taxonomy" id="7395"/>
    <lineage>
        <taxon>Eukaryota</taxon>
        <taxon>Metazoa</taxon>
        <taxon>Ecdysozoa</taxon>
        <taxon>Arthropoda</taxon>
        <taxon>Hexapoda</taxon>
        <taxon>Insecta</taxon>
        <taxon>Pterygota</taxon>
        <taxon>Neoptera</taxon>
        <taxon>Endopterygota</taxon>
        <taxon>Diptera</taxon>
        <taxon>Brachycera</taxon>
        <taxon>Muscomorpha</taxon>
        <taxon>Hippoboscoidea</taxon>
        <taxon>Glossinidae</taxon>
        <taxon>Glossina</taxon>
    </lineage>
</organism>
<feature type="region of interest" description="Disordered" evidence="1">
    <location>
        <begin position="67"/>
        <end position="119"/>
    </location>
</feature>
<accession>A0A1A9VGR6</accession>
<dbReference type="VEuPathDB" id="VectorBase:GAUT036672"/>
<dbReference type="Proteomes" id="UP000078200">
    <property type="component" value="Unassembled WGS sequence"/>
</dbReference>
<reference evidence="2" key="1">
    <citation type="submission" date="2020-05" db="UniProtKB">
        <authorList>
            <consortium name="EnsemblMetazoa"/>
        </authorList>
    </citation>
    <scope>IDENTIFICATION</scope>
    <source>
        <strain evidence="2">TTRI</strain>
    </source>
</reference>
<keyword evidence="3" id="KW-1185">Reference proteome</keyword>
<proteinExistence type="predicted"/>